<reference evidence="1 2" key="1">
    <citation type="submission" date="2020-04" db="EMBL/GenBank/DDBJ databases">
        <title>Usitatibacter rugosus gen. nov., sp. nov. and Usitatibacter palustris sp. nov., novel members of Usitatibacteraceae fam. nov. within the order Nitrosomonadales isolated from soil.</title>
        <authorList>
            <person name="Huber K.J."/>
            <person name="Neumann-Schaal M."/>
            <person name="Geppert A."/>
            <person name="Luckner M."/>
            <person name="Wanner G."/>
            <person name="Overmann J."/>
        </authorList>
    </citation>
    <scope>NUCLEOTIDE SEQUENCE [LARGE SCALE GENOMIC DNA]</scope>
    <source>
        <strain evidence="1 2">Swamp67</strain>
    </source>
</reference>
<gene>
    <name evidence="1" type="ORF">DSM104440_02005</name>
</gene>
<accession>A0A6M4H8Q3</accession>
<evidence type="ECO:0008006" key="3">
    <source>
        <dbReference type="Google" id="ProtNLM"/>
    </source>
</evidence>
<keyword evidence="2" id="KW-1185">Reference proteome</keyword>
<organism evidence="1 2">
    <name type="scientific">Usitatibacter palustris</name>
    <dbReference type="NCBI Taxonomy" id="2732487"/>
    <lineage>
        <taxon>Bacteria</taxon>
        <taxon>Pseudomonadati</taxon>
        <taxon>Pseudomonadota</taxon>
        <taxon>Betaproteobacteria</taxon>
        <taxon>Nitrosomonadales</taxon>
        <taxon>Usitatibacteraceae</taxon>
        <taxon>Usitatibacter</taxon>
    </lineage>
</organism>
<dbReference type="Proteomes" id="UP000503096">
    <property type="component" value="Chromosome"/>
</dbReference>
<name>A0A6M4H8Q3_9PROT</name>
<dbReference type="EMBL" id="CP053073">
    <property type="protein sequence ID" value="QJR15188.1"/>
    <property type="molecule type" value="Genomic_DNA"/>
</dbReference>
<dbReference type="Pfam" id="PF07394">
    <property type="entry name" value="DUF1501"/>
    <property type="match status" value="1"/>
</dbReference>
<evidence type="ECO:0000313" key="1">
    <source>
        <dbReference type="EMBL" id="QJR15188.1"/>
    </source>
</evidence>
<dbReference type="InParanoid" id="A0A6M4H8Q3"/>
<dbReference type="PANTHER" id="PTHR43737:SF1">
    <property type="entry name" value="DUF1501 DOMAIN-CONTAINING PROTEIN"/>
    <property type="match status" value="1"/>
</dbReference>
<proteinExistence type="predicted"/>
<dbReference type="InterPro" id="IPR010869">
    <property type="entry name" value="DUF1501"/>
</dbReference>
<evidence type="ECO:0000313" key="2">
    <source>
        <dbReference type="Proteomes" id="UP000503096"/>
    </source>
</evidence>
<sequence>MTTRRHFLKQLSAAGLGVGALGAYTDLQRIAAAASLSGPVLKAPGEDYRALICLFMFGGNDGNNTVIPTSATEYPQYASGRTPALALAQGSLLPLTTSNTPGRTFGLHPAMTGLQGLYNAGRAAIVANAGPLLAPLTRAQLQARSVPVPPDLYSHSDQQAQWQSSISDGAPRSGWGGRVADLMKAANTTNTSSTLISVAGNNLFGVGTTLSSFKVSPGNQFGFDFYKGSASTDPLSKAITEQLALPSANLFDGAWKDVISRAIQNQQILASALAAVPPFTTVFPNTGIGSQMQMIARLLSARASLGLKRQVFFCSLGGFDTHGDEQLGRQAELLGEVSAALTALYNATVELNCADLVTSFTSSDFCRTFPSNGKGSDHAWGNHHFVVGGAVQGGKMYGTFPTLVRGGPDDTGNGGLWIPTTSVDQYAATLASWFGVGTGELATIFPNLSRFGAANLGFLG</sequence>
<dbReference type="RefSeq" id="WP_171162253.1">
    <property type="nucleotide sequence ID" value="NZ_CP053073.1"/>
</dbReference>
<protein>
    <recommendedName>
        <fullName evidence="3">Tat (Twin-arginine translocation) pathway signal sequence</fullName>
    </recommendedName>
</protein>
<dbReference type="PROSITE" id="PS51318">
    <property type="entry name" value="TAT"/>
    <property type="match status" value="1"/>
</dbReference>
<dbReference type="InterPro" id="IPR006311">
    <property type="entry name" value="TAT_signal"/>
</dbReference>
<dbReference type="AlphaFoldDB" id="A0A6M4H8Q3"/>
<dbReference type="KEGG" id="upl:DSM104440_02005"/>
<dbReference type="PANTHER" id="PTHR43737">
    <property type="entry name" value="BLL7424 PROTEIN"/>
    <property type="match status" value="1"/>
</dbReference>